<organism evidence="4">
    <name type="scientific">Cucumis melo</name>
    <name type="common">Muskmelon</name>
    <dbReference type="NCBI Taxonomy" id="3656"/>
    <lineage>
        <taxon>Eukaryota</taxon>
        <taxon>Viridiplantae</taxon>
        <taxon>Streptophyta</taxon>
        <taxon>Embryophyta</taxon>
        <taxon>Tracheophyta</taxon>
        <taxon>Spermatophyta</taxon>
        <taxon>Magnoliopsida</taxon>
        <taxon>eudicotyledons</taxon>
        <taxon>Gunneridae</taxon>
        <taxon>Pentapetalae</taxon>
        <taxon>rosids</taxon>
        <taxon>fabids</taxon>
        <taxon>Cucurbitales</taxon>
        <taxon>Cucurbitaceae</taxon>
        <taxon>Benincaseae</taxon>
        <taxon>Cucumis</taxon>
    </lineage>
</organism>
<dbReference type="AlphaFoldDB" id="A0A9I9EET9"/>
<feature type="chain" id="PRO_5039886347" description="DUF8040 domain-containing protein" evidence="2">
    <location>
        <begin position="19"/>
        <end position="76"/>
    </location>
</feature>
<keyword evidence="1" id="KW-1133">Transmembrane helix</keyword>
<keyword evidence="1" id="KW-0472">Membrane</keyword>
<evidence type="ECO:0000259" key="3">
    <source>
        <dbReference type="Pfam" id="PF26138"/>
    </source>
</evidence>
<dbReference type="Gramene" id="MELO3C032769.2.1">
    <property type="protein sequence ID" value="MELO3C032769.2.1"/>
    <property type="gene ID" value="MELO3C032769.2"/>
</dbReference>
<reference evidence="4" key="1">
    <citation type="submission" date="2023-03" db="UniProtKB">
        <authorList>
            <consortium name="EnsemblPlants"/>
        </authorList>
    </citation>
    <scope>IDENTIFICATION</scope>
</reference>
<keyword evidence="1" id="KW-0812">Transmembrane</keyword>
<feature type="domain" description="DUF8040" evidence="3">
    <location>
        <begin position="1"/>
        <end position="58"/>
    </location>
</feature>
<keyword evidence="2" id="KW-0732">Signal</keyword>
<dbReference type="EnsemblPlants" id="MELO3C032769.2.1">
    <property type="protein sequence ID" value="MELO3C032769.2.1"/>
    <property type="gene ID" value="MELO3C032769.2"/>
</dbReference>
<dbReference type="InterPro" id="IPR058353">
    <property type="entry name" value="DUF8040"/>
</dbReference>
<feature type="transmembrane region" description="Helical" evidence="1">
    <location>
        <begin position="57"/>
        <end position="73"/>
    </location>
</feature>
<evidence type="ECO:0000256" key="2">
    <source>
        <dbReference type="SAM" id="SignalP"/>
    </source>
</evidence>
<proteinExistence type="predicted"/>
<accession>A0A9I9EET9</accession>
<evidence type="ECO:0000313" key="4">
    <source>
        <dbReference type="EnsemblPlants" id="MELO3C032769.2.1"/>
    </source>
</evidence>
<protein>
    <recommendedName>
        <fullName evidence="3">DUF8040 domain-containing protein</fullName>
    </recommendedName>
</protein>
<dbReference type="Pfam" id="PF26138">
    <property type="entry name" value="DUF8040"/>
    <property type="match status" value="1"/>
</dbReference>
<sequence>MNQRCFAILCHLVRAIAGLTSTQVVDVEEMVAMFLHILAYDVKNRVIQWKFMRSGETIPIISTWFCWPLFIFMRSF</sequence>
<feature type="signal peptide" evidence="2">
    <location>
        <begin position="1"/>
        <end position="18"/>
    </location>
</feature>
<name>A0A9I9EET9_CUCME</name>
<evidence type="ECO:0000256" key="1">
    <source>
        <dbReference type="SAM" id="Phobius"/>
    </source>
</evidence>